<dbReference type="PROSITE" id="PS00108">
    <property type="entry name" value="PROTEIN_KINASE_ST"/>
    <property type="match status" value="1"/>
</dbReference>
<dbReference type="SMART" id="SM00220">
    <property type="entry name" value="S_TKc"/>
    <property type="match status" value="1"/>
</dbReference>
<dbReference type="AlphaFoldDB" id="A0A2D3VLN1"/>
<keyword evidence="9" id="KW-1185">Reference proteome</keyword>
<feature type="region of interest" description="Disordered" evidence="6">
    <location>
        <begin position="1"/>
        <end position="69"/>
    </location>
</feature>
<protein>
    <recommendedName>
        <fullName evidence="1">non-specific serine/threonine protein kinase</fullName>
        <ecNumber evidence="1">2.7.11.1</ecNumber>
    </recommendedName>
</protein>
<evidence type="ECO:0000256" key="6">
    <source>
        <dbReference type="SAM" id="MobiDB-lite"/>
    </source>
</evidence>
<dbReference type="GO" id="GO:0005524">
    <property type="term" value="F:ATP binding"/>
    <property type="evidence" value="ECO:0007669"/>
    <property type="project" value="UniProtKB-KW"/>
</dbReference>
<gene>
    <name evidence="8" type="ORF">RCC_08032</name>
</gene>
<feature type="domain" description="Protein kinase" evidence="7">
    <location>
        <begin position="715"/>
        <end position="1035"/>
    </location>
</feature>
<dbReference type="InterPro" id="IPR011009">
    <property type="entry name" value="Kinase-like_dom_sf"/>
</dbReference>
<proteinExistence type="predicted"/>
<evidence type="ECO:0000313" key="8">
    <source>
        <dbReference type="EMBL" id="CZT22163.1"/>
    </source>
</evidence>
<evidence type="ECO:0000256" key="1">
    <source>
        <dbReference type="ARBA" id="ARBA00012513"/>
    </source>
</evidence>
<dbReference type="STRING" id="112498.A0A2D3VLN1"/>
<evidence type="ECO:0000256" key="3">
    <source>
        <dbReference type="ARBA" id="ARBA00022741"/>
    </source>
</evidence>
<dbReference type="GO" id="GO:0004674">
    <property type="term" value="F:protein serine/threonine kinase activity"/>
    <property type="evidence" value="ECO:0007669"/>
    <property type="project" value="UniProtKB-EC"/>
</dbReference>
<evidence type="ECO:0000256" key="5">
    <source>
        <dbReference type="ARBA" id="ARBA00022840"/>
    </source>
</evidence>
<dbReference type="InterPro" id="IPR008271">
    <property type="entry name" value="Ser/Thr_kinase_AS"/>
</dbReference>
<reference evidence="8 9" key="1">
    <citation type="submission" date="2016-03" db="EMBL/GenBank/DDBJ databases">
        <authorList>
            <person name="Ploux O."/>
        </authorList>
    </citation>
    <scope>NUCLEOTIDE SEQUENCE [LARGE SCALE GENOMIC DNA]</scope>
    <source>
        <strain evidence="8 9">URUG2</strain>
    </source>
</reference>
<dbReference type="Proteomes" id="UP000225277">
    <property type="component" value="Unassembled WGS sequence"/>
</dbReference>
<keyword evidence="2" id="KW-0808">Transferase</keyword>
<dbReference type="EC" id="2.7.11.1" evidence="1"/>
<dbReference type="PROSITE" id="PS50011">
    <property type="entry name" value="PROTEIN_KINASE_DOM"/>
    <property type="match status" value="1"/>
</dbReference>
<feature type="compositionally biased region" description="Low complexity" evidence="6">
    <location>
        <begin position="53"/>
        <end position="69"/>
    </location>
</feature>
<dbReference type="PANTHER" id="PTHR43671">
    <property type="entry name" value="SERINE/THREONINE-PROTEIN KINASE NEK"/>
    <property type="match status" value="1"/>
</dbReference>
<name>A0A2D3VLN1_9PEZI</name>
<dbReference type="Pfam" id="PF00069">
    <property type="entry name" value="Pkinase"/>
    <property type="match status" value="1"/>
</dbReference>
<evidence type="ECO:0000313" key="9">
    <source>
        <dbReference type="Proteomes" id="UP000225277"/>
    </source>
</evidence>
<dbReference type="GeneID" id="35603133"/>
<sequence>MSNLPLSSAGGGADRRRSSRNATSPGGGVGSPMYGVKRASTPEPQSARKSPRRSTSSSAAGAGAISSRDSVGALPMASLQLTSPRDSDAAALDGESDTIEQTQPLSPEDARPAEYAVRTMFQLPHDALGNDDLAQLGISNFCTRYVKGIMSKERSDSEDCFEMVFLLLKKYGPGEIWQHAWPIDTYLKCGVDFGGDWDDPYSQAEVESRRSRARELEVIGASRDDIGSFASLCEDAKKAGSLYSFQTLPSLFSSGAEGVNATVARFLHQLKRVTWSALESINNDARLVKKYATCRKWGQDYISEANNLEKETILESESGERRPMSPGGWDFRLQWRLMGKKFAAGRPTTEDQVQYDAILLYVEELFTRYGTLQLPQPKRVEGSNFDCKDFCDTMWKALEIELQMSVDQVYERWKGVLGETTDQDERGKLKSRFTIMHTHVEAGWAYGLENRRPREHLWLSIERRLNALGLPSTVAAEFRRLSNMAHILAGSGIFVAPPILLPGVGAAEYVFEVLGPAFVEYELAYWGPIWDSFAIRNPNMYMQRSDLIAAKTRMWDKARSDNGPIYGPEQEDWRMMWEKLRDTFEAPDPSSVLAGRFRDLHQEVEGLVEIFGAFVRPRSSRGNFVYSEKNFAALTRSVRKRMSSAAKKACTQFQHVAVNEEERPAYEALVGTLQTNIRKGGPYFAPWKLPVILESDKDPRARGSGTDRSGLKGTWKFQGNVGKGGFGQVSSWHQIDENNNVIDRLIVKEAYTPYTTAWDDPTWWIGDVDLRRPKEYFFAKYLAELPGGSCITKPRAYAIYEGIKMYRLYMEYCQHEDLLFILQQHIVAGRNSGAIVAIPTRMLWAVFESLIGALCLMRDGCLPGGSPPTPRKDETFERMMHLDIKNPNVFLARSSPLEWPQLPKAKLGDFGLACLETDKDSEKTSKGTPGWKAPEQFDYEAKGVVSRFDRQPTTTAADVWGVGRIMLSLMNVEHVKEEDAYTYAEGVPNLKFKSWVRPLHTAKLCNLVERCLAELPADRADCAEMWSDIREHTTSTDHPSGVSFRNRMPDTEEVLHFRDNLPLKLTSRAGSA</sequence>
<dbReference type="InterPro" id="IPR000719">
    <property type="entry name" value="Prot_kinase_dom"/>
</dbReference>
<dbReference type="InterPro" id="IPR050660">
    <property type="entry name" value="NEK_Ser/Thr_kinase"/>
</dbReference>
<keyword evidence="4" id="KW-0418">Kinase</keyword>
<accession>A0A2D3VLN1</accession>
<dbReference type="OrthoDB" id="310217at2759"/>
<evidence type="ECO:0000256" key="4">
    <source>
        <dbReference type="ARBA" id="ARBA00022777"/>
    </source>
</evidence>
<evidence type="ECO:0000256" key="2">
    <source>
        <dbReference type="ARBA" id="ARBA00022679"/>
    </source>
</evidence>
<dbReference type="Gene3D" id="1.10.510.10">
    <property type="entry name" value="Transferase(Phosphotransferase) domain 1"/>
    <property type="match status" value="1"/>
</dbReference>
<organism evidence="8 9">
    <name type="scientific">Ramularia collo-cygni</name>
    <dbReference type="NCBI Taxonomy" id="112498"/>
    <lineage>
        <taxon>Eukaryota</taxon>
        <taxon>Fungi</taxon>
        <taxon>Dikarya</taxon>
        <taxon>Ascomycota</taxon>
        <taxon>Pezizomycotina</taxon>
        <taxon>Dothideomycetes</taxon>
        <taxon>Dothideomycetidae</taxon>
        <taxon>Mycosphaerellales</taxon>
        <taxon>Mycosphaerellaceae</taxon>
        <taxon>Ramularia</taxon>
    </lineage>
</organism>
<keyword evidence="5" id="KW-0067">ATP-binding</keyword>
<dbReference type="EMBL" id="FJUY01000013">
    <property type="protein sequence ID" value="CZT22163.1"/>
    <property type="molecule type" value="Genomic_DNA"/>
</dbReference>
<dbReference type="RefSeq" id="XP_023629052.1">
    <property type="nucleotide sequence ID" value="XM_023773284.1"/>
</dbReference>
<feature type="region of interest" description="Disordered" evidence="6">
    <location>
        <begin position="83"/>
        <end position="110"/>
    </location>
</feature>
<dbReference type="SUPFAM" id="SSF56112">
    <property type="entry name" value="Protein kinase-like (PK-like)"/>
    <property type="match status" value="1"/>
</dbReference>
<dbReference type="PANTHER" id="PTHR43671:SF13">
    <property type="entry name" value="SERINE_THREONINE-PROTEIN KINASE NEK2"/>
    <property type="match status" value="1"/>
</dbReference>
<evidence type="ECO:0000259" key="7">
    <source>
        <dbReference type="PROSITE" id="PS50011"/>
    </source>
</evidence>
<keyword evidence="3" id="KW-0547">Nucleotide-binding</keyword>